<accession>A0ABR0B716</accession>
<reference evidence="1 2" key="1">
    <citation type="journal article" date="2023" name="Nucleic Acids Res.">
        <title>The hologenome of Daphnia magna reveals possible DNA methylation and microbiome-mediated evolution of the host genome.</title>
        <authorList>
            <person name="Chaturvedi A."/>
            <person name="Li X."/>
            <person name="Dhandapani V."/>
            <person name="Marshall H."/>
            <person name="Kissane S."/>
            <person name="Cuenca-Cambronero M."/>
            <person name="Asole G."/>
            <person name="Calvet F."/>
            <person name="Ruiz-Romero M."/>
            <person name="Marangio P."/>
            <person name="Guigo R."/>
            <person name="Rago D."/>
            <person name="Mirbahai L."/>
            <person name="Eastwood N."/>
            <person name="Colbourne J.K."/>
            <person name="Zhou J."/>
            <person name="Mallon E."/>
            <person name="Orsini L."/>
        </authorList>
    </citation>
    <scope>NUCLEOTIDE SEQUENCE [LARGE SCALE GENOMIC DNA]</scope>
    <source>
        <strain evidence="1">LRV0_1</strain>
    </source>
</reference>
<keyword evidence="2" id="KW-1185">Reference proteome</keyword>
<proteinExistence type="predicted"/>
<protein>
    <submittedName>
        <fullName evidence="1">Uncharacterized protein</fullName>
    </submittedName>
</protein>
<dbReference type="Proteomes" id="UP001234178">
    <property type="component" value="Unassembled WGS sequence"/>
</dbReference>
<evidence type="ECO:0000313" key="2">
    <source>
        <dbReference type="Proteomes" id="UP001234178"/>
    </source>
</evidence>
<gene>
    <name evidence="1" type="ORF">OUZ56_029507</name>
</gene>
<evidence type="ECO:0000313" key="1">
    <source>
        <dbReference type="EMBL" id="KAK4037474.1"/>
    </source>
</evidence>
<name>A0ABR0B716_9CRUS</name>
<comment type="caution">
    <text evidence="1">The sequence shown here is derived from an EMBL/GenBank/DDBJ whole genome shotgun (WGS) entry which is preliminary data.</text>
</comment>
<sequence length="77" mass="8340">MTAPQFQVANSVLLWGRRGAMVEHNIRSGTAGAILTDTQTAGYLMKLVRLYGFTDVDLPVKPIRAAAMMSGCRGDQL</sequence>
<dbReference type="EMBL" id="JAOYFB010000040">
    <property type="protein sequence ID" value="KAK4037474.1"/>
    <property type="molecule type" value="Genomic_DNA"/>
</dbReference>
<organism evidence="1 2">
    <name type="scientific">Daphnia magna</name>
    <dbReference type="NCBI Taxonomy" id="35525"/>
    <lineage>
        <taxon>Eukaryota</taxon>
        <taxon>Metazoa</taxon>
        <taxon>Ecdysozoa</taxon>
        <taxon>Arthropoda</taxon>
        <taxon>Crustacea</taxon>
        <taxon>Branchiopoda</taxon>
        <taxon>Diplostraca</taxon>
        <taxon>Cladocera</taxon>
        <taxon>Anomopoda</taxon>
        <taxon>Daphniidae</taxon>
        <taxon>Daphnia</taxon>
    </lineage>
</organism>